<reference evidence="2 3" key="1">
    <citation type="journal article" date="2023" name="Plants (Basel)">
        <title>Bridging the Gap: Combining Genomics and Transcriptomics Approaches to Understand Stylosanthes scabra, an Orphan Legume from the Brazilian Caatinga.</title>
        <authorList>
            <person name="Ferreira-Neto J.R.C."/>
            <person name="da Silva M.D."/>
            <person name="Binneck E."/>
            <person name="de Melo N.F."/>
            <person name="da Silva R.H."/>
            <person name="de Melo A.L.T.M."/>
            <person name="Pandolfi V."/>
            <person name="Bustamante F.O."/>
            <person name="Brasileiro-Vidal A.C."/>
            <person name="Benko-Iseppon A.M."/>
        </authorList>
    </citation>
    <scope>NUCLEOTIDE SEQUENCE [LARGE SCALE GENOMIC DNA]</scope>
    <source>
        <tissue evidence="2">Leaves</tissue>
    </source>
</reference>
<organism evidence="2 3">
    <name type="scientific">Stylosanthes scabra</name>
    <dbReference type="NCBI Taxonomy" id="79078"/>
    <lineage>
        <taxon>Eukaryota</taxon>
        <taxon>Viridiplantae</taxon>
        <taxon>Streptophyta</taxon>
        <taxon>Embryophyta</taxon>
        <taxon>Tracheophyta</taxon>
        <taxon>Spermatophyta</taxon>
        <taxon>Magnoliopsida</taxon>
        <taxon>eudicotyledons</taxon>
        <taxon>Gunneridae</taxon>
        <taxon>Pentapetalae</taxon>
        <taxon>rosids</taxon>
        <taxon>fabids</taxon>
        <taxon>Fabales</taxon>
        <taxon>Fabaceae</taxon>
        <taxon>Papilionoideae</taxon>
        <taxon>50 kb inversion clade</taxon>
        <taxon>dalbergioids sensu lato</taxon>
        <taxon>Dalbergieae</taxon>
        <taxon>Pterocarpus clade</taxon>
        <taxon>Stylosanthes</taxon>
    </lineage>
</organism>
<keyword evidence="3" id="KW-1185">Reference proteome</keyword>
<dbReference type="EMBL" id="JASCZI010181694">
    <property type="protein sequence ID" value="MED6185372.1"/>
    <property type="molecule type" value="Genomic_DNA"/>
</dbReference>
<evidence type="ECO:0000313" key="3">
    <source>
        <dbReference type="Proteomes" id="UP001341840"/>
    </source>
</evidence>
<proteinExistence type="predicted"/>
<evidence type="ECO:0000256" key="1">
    <source>
        <dbReference type="SAM" id="MobiDB-lite"/>
    </source>
</evidence>
<evidence type="ECO:0000313" key="2">
    <source>
        <dbReference type="EMBL" id="MED6185372.1"/>
    </source>
</evidence>
<name>A0ABU6WHW3_9FABA</name>
<dbReference type="Proteomes" id="UP001341840">
    <property type="component" value="Unassembled WGS sequence"/>
</dbReference>
<protein>
    <submittedName>
        <fullName evidence="2">Uncharacterized protein</fullName>
    </submittedName>
</protein>
<comment type="caution">
    <text evidence="2">The sequence shown here is derived from an EMBL/GenBank/DDBJ whole genome shotgun (WGS) entry which is preliminary data.</text>
</comment>
<sequence length="146" mass="16555">MAKLCCFKASYSQVEEHLNPTNPPANSSLPPQPDGSSGRKNRSHMWEHFTPIDGTENLVQFQFSVANNYTTHIPTSNPSLQTPIHYSRNSQHSDFANPRGLDVINFNDDKIGNQKQRSTPLWQWEDDEMLISAWLNISTDPVVDTD</sequence>
<accession>A0ABU6WHW3</accession>
<gene>
    <name evidence="2" type="ORF">PIB30_056449</name>
</gene>
<feature type="region of interest" description="Disordered" evidence="1">
    <location>
        <begin position="16"/>
        <end position="42"/>
    </location>
</feature>